<feature type="compositionally biased region" description="Basic and acidic residues" evidence="1">
    <location>
        <begin position="406"/>
        <end position="416"/>
    </location>
</feature>
<accession>A0AAD9DST5</accession>
<protein>
    <submittedName>
        <fullName evidence="2">Uncharacterized protein</fullName>
    </submittedName>
</protein>
<feature type="compositionally biased region" description="Low complexity" evidence="1">
    <location>
        <begin position="257"/>
        <end position="276"/>
    </location>
</feature>
<keyword evidence="3" id="KW-1185">Reference proteome</keyword>
<evidence type="ECO:0000256" key="1">
    <source>
        <dbReference type="SAM" id="MobiDB-lite"/>
    </source>
</evidence>
<organism evidence="2 3">
    <name type="scientific">Electrophorus voltai</name>
    <dbReference type="NCBI Taxonomy" id="2609070"/>
    <lineage>
        <taxon>Eukaryota</taxon>
        <taxon>Metazoa</taxon>
        <taxon>Chordata</taxon>
        <taxon>Craniata</taxon>
        <taxon>Vertebrata</taxon>
        <taxon>Euteleostomi</taxon>
        <taxon>Actinopterygii</taxon>
        <taxon>Neopterygii</taxon>
        <taxon>Teleostei</taxon>
        <taxon>Ostariophysi</taxon>
        <taxon>Gymnotiformes</taxon>
        <taxon>Gymnotoidei</taxon>
        <taxon>Gymnotidae</taxon>
        <taxon>Electrophorus</taxon>
    </lineage>
</organism>
<feature type="non-terminal residue" evidence="2">
    <location>
        <position position="1"/>
    </location>
</feature>
<proteinExistence type="predicted"/>
<dbReference type="Proteomes" id="UP001239994">
    <property type="component" value="Unassembled WGS sequence"/>
</dbReference>
<feature type="compositionally biased region" description="Polar residues" evidence="1">
    <location>
        <begin position="422"/>
        <end position="442"/>
    </location>
</feature>
<dbReference type="EMBL" id="JAROKS010000020">
    <property type="protein sequence ID" value="KAK1791449.1"/>
    <property type="molecule type" value="Genomic_DNA"/>
</dbReference>
<evidence type="ECO:0000313" key="3">
    <source>
        <dbReference type="Proteomes" id="UP001239994"/>
    </source>
</evidence>
<reference evidence="2" key="1">
    <citation type="submission" date="2023-03" db="EMBL/GenBank/DDBJ databases">
        <title>Electrophorus voltai genome.</title>
        <authorList>
            <person name="Bian C."/>
        </authorList>
    </citation>
    <scope>NUCLEOTIDE SEQUENCE</scope>
    <source>
        <strain evidence="2">CB-2022</strain>
        <tissue evidence="2">Muscle</tissue>
    </source>
</reference>
<sequence>SSMLTHKVQDIHHTSSLPSILDTYLSPESFEKTACVSKEVTQMRKLKVGGAKEAVLPPGFALDSDRVAEDKQKSLRNQRHLETYRNIHRLRNILSRHYAELLKEKVQRQRRGIKQNNSATLKTTEKLNEQKKRSTSQKLTGSTLLHDDTCLRSLPKTRHYLVLELKRHLDRCGCLQGPREQEVFRHWVDQHKTTQLEKQLQQLLLRSDSAPKVKMEDLLKRPPALPKIQVSADANSTQQDHQIAVTEGGDGGGGKQSGTRSLLTSQTQTQKQAQTQDKAELRLPKVFSQELQVPRFYTLQPSFLENFSTDMHFLQQRFKELLCRSRAAVAPTQHKMHLMYDISLSHMAHARRLLDINGLRSQYDKGFSTKDLMELVCPNKVLTKEPKTPGESPPPQPLTDEATTEDTQHLKEELSRPVDGVTSFQDSNSSKLSSSRAYNSWNPEEPLSIEDISSYCVSQ</sequence>
<gene>
    <name evidence="2" type="ORF">P4O66_013452</name>
</gene>
<feature type="region of interest" description="Disordered" evidence="1">
    <location>
        <begin position="109"/>
        <end position="140"/>
    </location>
</feature>
<feature type="region of interest" description="Disordered" evidence="1">
    <location>
        <begin position="231"/>
        <end position="277"/>
    </location>
</feature>
<feature type="region of interest" description="Disordered" evidence="1">
    <location>
        <begin position="382"/>
        <end position="444"/>
    </location>
</feature>
<dbReference type="AlphaFoldDB" id="A0AAD9DST5"/>
<feature type="compositionally biased region" description="Basic and acidic residues" evidence="1">
    <location>
        <begin position="123"/>
        <end position="132"/>
    </location>
</feature>
<comment type="caution">
    <text evidence="2">The sequence shown here is derived from an EMBL/GenBank/DDBJ whole genome shotgun (WGS) entry which is preliminary data.</text>
</comment>
<evidence type="ECO:0000313" key="2">
    <source>
        <dbReference type="EMBL" id="KAK1791449.1"/>
    </source>
</evidence>
<name>A0AAD9DST5_9TELE</name>
<feature type="compositionally biased region" description="Polar residues" evidence="1">
    <location>
        <begin position="232"/>
        <end position="241"/>
    </location>
</feature>
<feature type="non-terminal residue" evidence="2">
    <location>
        <position position="459"/>
    </location>
</feature>